<name>A0A2A2SAX7_9SPHN</name>
<evidence type="ECO:0000313" key="2">
    <source>
        <dbReference type="EMBL" id="PAX06406.1"/>
    </source>
</evidence>
<keyword evidence="3" id="KW-1185">Reference proteome</keyword>
<reference evidence="3" key="1">
    <citation type="submission" date="2017-09" db="EMBL/GenBank/DDBJ databases">
        <authorList>
            <person name="Feng G."/>
            <person name="Zhu H."/>
        </authorList>
    </citation>
    <scope>NUCLEOTIDE SEQUENCE [LARGE SCALE GENOMIC DNA]</scope>
    <source>
        <strain evidence="3">1PNM-20</strain>
    </source>
</reference>
<dbReference type="Proteomes" id="UP000218151">
    <property type="component" value="Unassembled WGS sequence"/>
</dbReference>
<accession>A0A2A2SAX7</accession>
<feature type="region of interest" description="Disordered" evidence="1">
    <location>
        <begin position="1"/>
        <end position="27"/>
    </location>
</feature>
<evidence type="ECO:0000256" key="1">
    <source>
        <dbReference type="SAM" id="MobiDB-lite"/>
    </source>
</evidence>
<sequence length="75" mass="8372">MVASAEPTLGPGFRNEGDSVGRPLPPLVREDADPELCKLALERVARHVQTALRELVSEDREKWGEVFDFQALKVE</sequence>
<comment type="caution">
    <text evidence="2">The sequence shown here is derived from an EMBL/GenBank/DDBJ whole genome shotgun (WGS) entry which is preliminary data.</text>
</comment>
<gene>
    <name evidence="2" type="ORF">CKY28_17570</name>
</gene>
<evidence type="ECO:0000313" key="3">
    <source>
        <dbReference type="Proteomes" id="UP000218151"/>
    </source>
</evidence>
<proteinExistence type="predicted"/>
<dbReference type="AlphaFoldDB" id="A0A2A2SAX7"/>
<protein>
    <submittedName>
        <fullName evidence="2">Uncharacterized protein</fullName>
    </submittedName>
</protein>
<dbReference type="EMBL" id="NSLI01000007">
    <property type="protein sequence ID" value="PAX06406.1"/>
    <property type="molecule type" value="Genomic_DNA"/>
</dbReference>
<organism evidence="2 3">
    <name type="scientific">Sphingomonas lenta</name>
    <dbReference type="NCBI Taxonomy" id="1141887"/>
    <lineage>
        <taxon>Bacteria</taxon>
        <taxon>Pseudomonadati</taxon>
        <taxon>Pseudomonadota</taxon>
        <taxon>Alphaproteobacteria</taxon>
        <taxon>Sphingomonadales</taxon>
        <taxon>Sphingomonadaceae</taxon>
        <taxon>Sphingomonas</taxon>
    </lineage>
</organism>